<organism evidence="1 2">
    <name type="scientific">Ajellomyces capsulatus (strain G186AR / H82 / ATCC MYA-2454 / RMSCC 2432)</name>
    <name type="common">Darling's disease fungus</name>
    <name type="synonym">Histoplasma capsulatum</name>
    <dbReference type="NCBI Taxonomy" id="447093"/>
    <lineage>
        <taxon>Eukaryota</taxon>
        <taxon>Fungi</taxon>
        <taxon>Dikarya</taxon>
        <taxon>Ascomycota</taxon>
        <taxon>Pezizomycotina</taxon>
        <taxon>Eurotiomycetes</taxon>
        <taxon>Eurotiomycetidae</taxon>
        <taxon>Onygenales</taxon>
        <taxon>Ajellomycetaceae</taxon>
        <taxon>Histoplasma</taxon>
    </lineage>
</organism>
<reference evidence="1" key="1">
    <citation type="submission" date="2009-02" db="EMBL/GenBank/DDBJ databases">
        <title>The Genome Sequence of Ajellomyces capsulatus strain G186AR.</title>
        <authorList>
            <consortium name="The Broad Institute Genome Sequencing Platform"/>
            <person name="Champion M."/>
            <person name="Cuomo C."/>
            <person name="Ma L.-J."/>
            <person name="Henn M.R."/>
            <person name="Sil A."/>
            <person name="Goldman B."/>
            <person name="Young S.K."/>
            <person name="Kodira C.D."/>
            <person name="Zeng Q."/>
            <person name="Koehrsen M."/>
            <person name="Alvarado L."/>
            <person name="Berlin A."/>
            <person name="Borenstein D."/>
            <person name="Chen Z."/>
            <person name="Engels R."/>
            <person name="Freedman E."/>
            <person name="Gellesch M."/>
            <person name="Goldberg J."/>
            <person name="Griggs A."/>
            <person name="Gujja S."/>
            <person name="Heiman D."/>
            <person name="Hepburn T."/>
            <person name="Howarth C."/>
            <person name="Jen D."/>
            <person name="Larson L."/>
            <person name="Lewis B."/>
            <person name="Mehta T."/>
            <person name="Park D."/>
            <person name="Pearson M."/>
            <person name="Roberts A."/>
            <person name="Saif S."/>
            <person name="Shea T."/>
            <person name="Shenoy N."/>
            <person name="Sisk P."/>
            <person name="Stolte C."/>
            <person name="Sykes S."/>
            <person name="Walk T."/>
            <person name="White J."/>
            <person name="Yandava C."/>
            <person name="Klein B."/>
            <person name="McEwen J.G."/>
            <person name="Puccia R."/>
            <person name="Goldman G.H."/>
            <person name="Felipe M.S."/>
            <person name="Nino-Vega G."/>
            <person name="San-Blas G."/>
            <person name="Taylor J."/>
            <person name="Mendoza L."/>
            <person name="Galagan J."/>
            <person name="Nusbaum C."/>
            <person name="Birren B."/>
        </authorList>
    </citation>
    <scope>NUCLEOTIDE SEQUENCE</scope>
    <source>
        <strain evidence="1">G186AR</strain>
    </source>
</reference>
<protein>
    <submittedName>
        <fullName evidence="1">Uncharacterized protein</fullName>
    </submittedName>
</protein>
<dbReference type="AlphaFoldDB" id="C0NV52"/>
<dbReference type="Proteomes" id="UP000001631">
    <property type="component" value="Unassembled WGS sequence"/>
</dbReference>
<dbReference type="HOGENOM" id="CLU_2014602_0_0_1"/>
<proteinExistence type="predicted"/>
<name>C0NV52_AJECG</name>
<dbReference type="RefSeq" id="XP_045285346.1">
    <property type="nucleotide sequence ID" value="XM_045433865.1"/>
</dbReference>
<sequence length="123" mass="13976">MGLDPALPFMRNLDEVAHMDIPSAWAKAGARWRRAELKPGETNKTNKKEKREHRLDPPKILLVGWFEITRSPFVLGQETAEFFDRGACRYASELLRWGMQLKEDQLCITCGGIGGISGNFKEK</sequence>
<keyword evidence="2" id="KW-1185">Reference proteome</keyword>
<accession>C0NV52</accession>
<dbReference type="GeneID" id="69039832"/>
<evidence type="ECO:0000313" key="1">
    <source>
        <dbReference type="EMBL" id="EEH04865.1"/>
    </source>
</evidence>
<gene>
    <name evidence="1" type="ORF">HCBG_06816</name>
</gene>
<dbReference type="InParanoid" id="C0NV52"/>
<evidence type="ECO:0000313" key="2">
    <source>
        <dbReference type="Proteomes" id="UP000001631"/>
    </source>
</evidence>
<dbReference type="EMBL" id="GG663372">
    <property type="protein sequence ID" value="EEH04865.1"/>
    <property type="molecule type" value="Genomic_DNA"/>
</dbReference>